<dbReference type="EMBL" id="REGN01007109">
    <property type="protein sequence ID" value="RNA07257.1"/>
    <property type="molecule type" value="Genomic_DNA"/>
</dbReference>
<proteinExistence type="predicted"/>
<sequence length="113" mass="13019">MNSLKIDFITITQVLALPFAPFHPQLHFQTHLESYNYLIKIRHKWALKSRNLLSTKNKKNISLFIDGVVDLVGSTVPLLSSRSLNNSESNVVPKVFIFVMPEQIFAIEYQVYL</sequence>
<evidence type="ECO:0000313" key="2">
    <source>
        <dbReference type="Proteomes" id="UP000276133"/>
    </source>
</evidence>
<organism evidence="1 2">
    <name type="scientific">Brachionus plicatilis</name>
    <name type="common">Marine rotifer</name>
    <name type="synonym">Brachionus muelleri</name>
    <dbReference type="NCBI Taxonomy" id="10195"/>
    <lineage>
        <taxon>Eukaryota</taxon>
        <taxon>Metazoa</taxon>
        <taxon>Spiralia</taxon>
        <taxon>Gnathifera</taxon>
        <taxon>Rotifera</taxon>
        <taxon>Eurotatoria</taxon>
        <taxon>Monogononta</taxon>
        <taxon>Pseudotrocha</taxon>
        <taxon>Ploima</taxon>
        <taxon>Brachionidae</taxon>
        <taxon>Brachionus</taxon>
    </lineage>
</organism>
<dbReference type="Proteomes" id="UP000276133">
    <property type="component" value="Unassembled WGS sequence"/>
</dbReference>
<accession>A0A3M7Q743</accession>
<keyword evidence="2" id="KW-1185">Reference proteome</keyword>
<evidence type="ECO:0000313" key="1">
    <source>
        <dbReference type="EMBL" id="RNA07257.1"/>
    </source>
</evidence>
<name>A0A3M7Q743_BRAPC</name>
<gene>
    <name evidence="1" type="ORF">BpHYR1_005507</name>
</gene>
<protein>
    <submittedName>
        <fullName evidence="1">Uncharacterized protein</fullName>
    </submittedName>
</protein>
<comment type="caution">
    <text evidence="1">The sequence shown here is derived from an EMBL/GenBank/DDBJ whole genome shotgun (WGS) entry which is preliminary data.</text>
</comment>
<dbReference type="AlphaFoldDB" id="A0A3M7Q743"/>
<reference evidence="1 2" key="1">
    <citation type="journal article" date="2018" name="Sci. Rep.">
        <title>Genomic signatures of local adaptation to the degree of environmental predictability in rotifers.</title>
        <authorList>
            <person name="Franch-Gras L."/>
            <person name="Hahn C."/>
            <person name="Garcia-Roger E.M."/>
            <person name="Carmona M.J."/>
            <person name="Serra M."/>
            <person name="Gomez A."/>
        </authorList>
    </citation>
    <scope>NUCLEOTIDE SEQUENCE [LARGE SCALE GENOMIC DNA]</scope>
    <source>
        <strain evidence="1">HYR1</strain>
    </source>
</reference>